<dbReference type="EMBL" id="CAKKNE010000001">
    <property type="protein sequence ID" value="CAH0364763.1"/>
    <property type="molecule type" value="Genomic_DNA"/>
</dbReference>
<dbReference type="AlphaFoldDB" id="A0A7S3ZZT8"/>
<sequence>MFAALKEAASQLAEKTEEGVGLLATHLSEEGRHKLRLEREAAEIERRNEESCRVGFAGKRAVWFRDWKRDLGFYVENHHSLIAAFRGHALHPFSRAHRAAHVFCVLGLNVFLAACVAQRYPLLKDPNHYLAVALAAFLNIIYDQILKILASAPCAEKGGCCDCFCCRDLCRGLGSISLYLALAASLCVGALGCVLAYQLPPSTKFFTIFWVVKALAWSFELLTLLFSFYRKREQQRPFWEGSLEGDAYPYQGFPHVDYLEDRRDDADAAAAARRGKERERRENEKRRKEQKRGVYRDEVKPGDVESGGGNPFLAAHESAAVRHDPLDELGSRRRVGGGFP</sequence>
<evidence type="ECO:0000256" key="2">
    <source>
        <dbReference type="SAM" id="MobiDB-lite"/>
    </source>
</evidence>
<keyword evidence="6" id="KW-1185">Reference proteome</keyword>
<organism evidence="4">
    <name type="scientific">Pelagomonas calceolata</name>
    <dbReference type="NCBI Taxonomy" id="35677"/>
    <lineage>
        <taxon>Eukaryota</taxon>
        <taxon>Sar</taxon>
        <taxon>Stramenopiles</taxon>
        <taxon>Ochrophyta</taxon>
        <taxon>Pelagophyceae</taxon>
        <taxon>Pelagomonadales</taxon>
        <taxon>Pelagomonadaceae</taxon>
        <taxon>Pelagomonas</taxon>
    </lineage>
</organism>
<feature type="coiled-coil region" evidence="1">
    <location>
        <begin position="27"/>
        <end position="54"/>
    </location>
</feature>
<reference evidence="5" key="2">
    <citation type="submission" date="2021-11" db="EMBL/GenBank/DDBJ databases">
        <authorList>
            <consortium name="Genoscope - CEA"/>
            <person name="William W."/>
        </authorList>
    </citation>
    <scope>NUCLEOTIDE SEQUENCE</scope>
</reference>
<keyword evidence="3" id="KW-1133">Transmembrane helix</keyword>
<reference evidence="4" key="1">
    <citation type="submission" date="2021-01" db="EMBL/GenBank/DDBJ databases">
        <authorList>
            <person name="Corre E."/>
            <person name="Pelletier E."/>
            <person name="Niang G."/>
            <person name="Scheremetjew M."/>
            <person name="Finn R."/>
            <person name="Kale V."/>
            <person name="Holt S."/>
            <person name="Cochrane G."/>
            <person name="Meng A."/>
            <person name="Brown T."/>
            <person name="Cohen L."/>
        </authorList>
    </citation>
    <scope>NUCLEOTIDE SEQUENCE</scope>
    <source>
        <strain evidence="4">CCMP1756</strain>
    </source>
</reference>
<evidence type="ECO:0000313" key="4">
    <source>
        <dbReference type="EMBL" id="CAE0699308.1"/>
    </source>
</evidence>
<feature type="transmembrane region" description="Helical" evidence="3">
    <location>
        <begin position="176"/>
        <end position="199"/>
    </location>
</feature>
<proteinExistence type="predicted"/>
<evidence type="ECO:0000256" key="3">
    <source>
        <dbReference type="SAM" id="Phobius"/>
    </source>
</evidence>
<feature type="transmembrane region" description="Helical" evidence="3">
    <location>
        <begin position="205"/>
        <end position="229"/>
    </location>
</feature>
<feature type="region of interest" description="Disordered" evidence="2">
    <location>
        <begin position="269"/>
        <end position="340"/>
    </location>
</feature>
<name>A0A7S3ZZT8_9STRA</name>
<evidence type="ECO:0000313" key="6">
    <source>
        <dbReference type="Proteomes" id="UP000789595"/>
    </source>
</evidence>
<dbReference type="Proteomes" id="UP000789595">
    <property type="component" value="Unassembled WGS sequence"/>
</dbReference>
<evidence type="ECO:0008006" key="7">
    <source>
        <dbReference type="Google" id="ProtNLM"/>
    </source>
</evidence>
<accession>A0A7S3ZZT8</accession>
<dbReference type="EMBL" id="HBIW01017099">
    <property type="protein sequence ID" value="CAE0699308.1"/>
    <property type="molecule type" value="Transcribed_RNA"/>
</dbReference>
<keyword evidence="3" id="KW-0812">Transmembrane</keyword>
<protein>
    <recommendedName>
        <fullName evidence="7">Transmembrane protein</fullName>
    </recommendedName>
</protein>
<keyword evidence="1" id="KW-0175">Coiled coil</keyword>
<feature type="transmembrane region" description="Helical" evidence="3">
    <location>
        <begin position="99"/>
        <end position="120"/>
    </location>
</feature>
<keyword evidence="3" id="KW-0472">Membrane</keyword>
<evidence type="ECO:0000256" key="1">
    <source>
        <dbReference type="SAM" id="Coils"/>
    </source>
</evidence>
<gene>
    <name evidence="4" type="ORF">PCAL00307_LOCUS14744</name>
    <name evidence="5" type="ORF">PECAL_1P11420</name>
</gene>
<evidence type="ECO:0000313" key="5">
    <source>
        <dbReference type="EMBL" id="CAH0364763.1"/>
    </source>
</evidence>
<feature type="compositionally biased region" description="Basic and acidic residues" evidence="2">
    <location>
        <begin position="274"/>
        <end position="303"/>
    </location>
</feature>
<feature type="compositionally biased region" description="Basic and acidic residues" evidence="2">
    <location>
        <begin position="319"/>
        <end position="331"/>
    </location>
</feature>